<evidence type="ECO:0000313" key="6">
    <source>
        <dbReference type="Proteomes" id="UP000820669"/>
    </source>
</evidence>
<dbReference type="PROSITE" id="PS50995">
    <property type="entry name" value="HTH_MARR_2"/>
    <property type="match status" value="1"/>
</dbReference>
<evidence type="ECO:0000256" key="1">
    <source>
        <dbReference type="ARBA" id="ARBA00023015"/>
    </source>
</evidence>
<dbReference type="SMART" id="SM00347">
    <property type="entry name" value="HTH_MARR"/>
    <property type="match status" value="1"/>
</dbReference>
<dbReference type="InterPro" id="IPR036388">
    <property type="entry name" value="WH-like_DNA-bd_sf"/>
</dbReference>
<gene>
    <name evidence="5" type="ORF">HF526_10245</name>
</gene>
<keyword evidence="2" id="KW-0238">DNA-binding</keyword>
<accession>A0ABX1S804</accession>
<reference evidence="5 6" key="1">
    <citation type="submission" date="2020-04" db="EMBL/GenBank/DDBJ databases">
        <authorList>
            <person name="Klaysubun C."/>
            <person name="Duangmal K."/>
            <person name="Lipun K."/>
        </authorList>
    </citation>
    <scope>NUCLEOTIDE SEQUENCE [LARGE SCALE GENOMIC DNA]</scope>
    <source>
        <strain evidence="5 6">K10HN5</strain>
    </source>
</reference>
<dbReference type="Gene3D" id="1.10.10.10">
    <property type="entry name" value="Winged helix-like DNA-binding domain superfamily/Winged helix DNA-binding domain"/>
    <property type="match status" value="1"/>
</dbReference>
<dbReference type="InterPro" id="IPR023187">
    <property type="entry name" value="Tscrpt_reg_MarR-type_CS"/>
</dbReference>
<evidence type="ECO:0000256" key="2">
    <source>
        <dbReference type="ARBA" id="ARBA00023125"/>
    </source>
</evidence>
<dbReference type="RefSeq" id="WP_169381131.1">
    <property type="nucleotide sequence ID" value="NZ_JAAXLA010000014.1"/>
</dbReference>
<dbReference type="InterPro" id="IPR036390">
    <property type="entry name" value="WH_DNA-bd_sf"/>
</dbReference>
<evidence type="ECO:0000313" key="5">
    <source>
        <dbReference type="EMBL" id="NMH97686.1"/>
    </source>
</evidence>
<name>A0ABX1S804_9PSEU</name>
<dbReference type="Pfam" id="PF12802">
    <property type="entry name" value="MarR_2"/>
    <property type="match status" value="1"/>
</dbReference>
<comment type="caution">
    <text evidence="5">The sequence shown here is derived from an EMBL/GenBank/DDBJ whole genome shotgun (WGS) entry which is preliminary data.</text>
</comment>
<proteinExistence type="predicted"/>
<dbReference type="SUPFAM" id="SSF46785">
    <property type="entry name" value="Winged helix' DNA-binding domain"/>
    <property type="match status" value="1"/>
</dbReference>
<keyword evidence="3" id="KW-0804">Transcription</keyword>
<sequence>MDTEATGSPPSTLYLVKQLELAIRAVLDDALRPHGLTTPQYTALTVLAHRDGLSSAQLARRSFVTPQTMHELVLLLERNGLVVRSRDTRNRRVRLVHLTDAGRERMARCASAVTALERRVENTMTGPQLAEFRERLRRAHAAVAPLALGASGSSAR</sequence>
<dbReference type="EMBL" id="JAAXLA010000014">
    <property type="protein sequence ID" value="NMH97686.1"/>
    <property type="molecule type" value="Genomic_DNA"/>
</dbReference>
<keyword evidence="1" id="KW-0805">Transcription regulation</keyword>
<dbReference type="PANTHER" id="PTHR33164:SF43">
    <property type="entry name" value="HTH-TYPE TRANSCRIPTIONAL REPRESSOR YETL"/>
    <property type="match status" value="1"/>
</dbReference>
<keyword evidence="6" id="KW-1185">Reference proteome</keyword>
<protein>
    <submittedName>
        <fullName evidence="5">MarR family transcriptional regulator</fullName>
    </submittedName>
</protein>
<dbReference type="PROSITE" id="PS01117">
    <property type="entry name" value="HTH_MARR_1"/>
    <property type="match status" value="1"/>
</dbReference>
<dbReference type="PANTHER" id="PTHR33164">
    <property type="entry name" value="TRANSCRIPTIONAL REGULATOR, MARR FAMILY"/>
    <property type="match status" value="1"/>
</dbReference>
<evidence type="ECO:0000256" key="3">
    <source>
        <dbReference type="ARBA" id="ARBA00023163"/>
    </source>
</evidence>
<feature type="domain" description="HTH marR-type" evidence="4">
    <location>
        <begin position="9"/>
        <end position="141"/>
    </location>
</feature>
<dbReference type="InterPro" id="IPR000835">
    <property type="entry name" value="HTH_MarR-typ"/>
</dbReference>
<evidence type="ECO:0000259" key="4">
    <source>
        <dbReference type="PROSITE" id="PS50995"/>
    </source>
</evidence>
<dbReference type="Proteomes" id="UP000820669">
    <property type="component" value="Unassembled WGS sequence"/>
</dbReference>
<dbReference type="InterPro" id="IPR039422">
    <property type="entry name" value="MarR/SlyA-like"/>
</dbReference>
<organism evidence="5 6">
    <name type="scientific">Pseudonocardia acidicola</name>
    <dbReference type="NCBI Taxonomy" id="2724939"/>
    <lineage>
        <taxon>Bacteria</taxon>
        <taxon>Bacillati</taxon>
        <taxon>Actinomycetota</taxon>
        <taxon>Actinomycetes</taxon>
        <taxon>Pseudonocardiales</taxon>
        <taxon>Pseudonocardiaceae</taxon>
        <taxon>Pseudonocardia</taxon>
    </lineage>
</organism>